<sequence>MKTIHIPMEDEEYEALKKEKGEVSWHDFVMRLAEK</sequence>
<dbReference type="AlphaFoldDB" id="A0A0F9IMG5"/>
<proteinExistence type="predicted"/>
<dbReference type="EMBL" id="LAZR01018787">
    <property type="protein sequence ID" value="KKL95000.1"/>
    <property type="molecule type" value="Genomic_DNA"/>
</dbReference>
<evidence type="ECO:0000313" key="1">
    <source>
        <dbReference type="EMBL" id="KKL95000.1"/>
    </source>
</evidence>
<gene>
    <name evidence="1" type="ORF">LCGC14_1858920</name>
</gene>
<reference evidence="1" key="1">
    <citation type="journal article" date="2015" name="Nature">
        <title>Complex archaea that bridge the gap between prokaryotes and eukaryotes.</title>
        <authorList>
            <person name="Spang A."/>
            <person name="Saw J.H."/>
            <person name="Jorgensen S.L."/>
            <person name="Zaremba-Niedzwiedzka K."/>
            <person name="Martijn J."/>
            <person name="Lind A.E."/>
            <person name="van Eijk R."/>
            <person name="Schleper C."/>
            <person name="Guy L."/>
            <person name="Ettema T.J."/>
        </authorList>
    </citation>
    <scope>NUCLEOTIDE SEQUENCE</scope>
</reference>
<organism evidence="1">
    <name type="scientific">marine sediment metagenome</name>
    <dbReference type="NCBI Taxonomy" id="412755"/>
    <lineage>
        <taxon>unclassified sequences</taxon>
        <taxon>metagenomes</taxon>
        <taxon>ecological metagenomes</taxon>
    </lineage>
</organism>
<protein>
    <submittedName>
        <fullName evidence="1">Uncharacterized protein</fullName>
    </submittedName>
</protein>
<comment type="caution">
    <text evidence="1">The sequence shown here is derived from an EMBL/GenBank/DDBJ whole genome shotgun (WGS) entry which is preliminary data.</text>
</comment>
<accession>A0A0F9IMG5</accession>
<name>A0A0F9IMG5_9ZZZZ</name>